<dbReference type="Proteomes" id="UP000281406">
    <property type="component" value="Unassembled WGS sequence"/>
</dbReference>
<proteinExistence type="predicted"/>
<keyword evidence="3" id="KW-1185">Reference proteome</keyword>
<organism evidence="2 3">
    <name type="scientific">Anabarilius grahami</name>
    <name type="common">Kanglang fish</name>
    <name type="synonym">Barilius grahami</name>
    <dbReference type="NCBI Taxonomy" id="495550"/>
    <lineage>
        <taxon>Eukaryota</taxon>
        <taxon>Metazoa</taxon>
        <taxon>Chordata</taxon>
        <taxon>Craniata</taxon>
        <taxon>Vertebrata</taxon>
        <taxon>Euteleostomi</taxon>
        <taxon>Actinopterygii</taxon>
        <taxon>Neopterygii</taxon>
        <taxon>Teleostei</taxon>
        <taxon>Ostariophysi</taxon>
        <taxon>Cypriniformes</taxon>
        <taxon>Xenocyprididae</taxon>
        <taxon>Xenocypridinae</taxon>
        <taxon>Xenocypridinae incertae sedis</taxon>
        <taxon>Anabarilius</taxon>
    </lineage>
</organism>
<feature type="compositionally biased region" description="Basic and acidic residues" evidence="1">
    <location>
        <begin position="16"/>
        <end position="34"/>
    </location>
</feature>
<dbReference type="AlphaFoldDB" id="A0A3N0XZN0"/>
<sequence>MPDPEPSQPSAMPTVKEPEPTTDPKPDPTTKQESEQQPEATFVASLLFEPDSNAESVQVCELT</sequence>
<comment type="caution">
    <text evidence="2">The sequence shown here is derived from an EMBL/GenBank/DDBJ whole genome shotgun (WGS) entry which is preliminary data.</text>
</comment>
<feature type="region of interest" description="Disordered" evidence="1">
    <location>
        <begin position="1"/>
        <end position="39"/>
    </location>
</feature>
<accession>A0A3N0XZN0</accession>
<evidence type="ECO:0000313" key="2">
    <source>
        <dbReference type="EMBL" id="ROK38581.1"/>
    </source>
</evidence>
<protein>
    <submittedName>
        <fullName evidence="2">Uncharacterized protein</fullName>
    </submittedName>
</protein>
<evidence type="ECO:0000313" key="3">
    <source>
        <dbReference type="Proteomes" id="UP000281406"/>
    </source>
</evidence>
<name>A0A3N0XZN0_ANAGA</name>
<reference evidence="2 3" key="1">
    <citation type="submission" date="2018-10" db="EMBL/GenBank/DDBJ databases">
        <title>Genome assembly for a Yunnan-Guizhou Plateau 3E fish, Anabarilius grahami (Regan), and its evolutionary and genetic applications.</title>
        <authorList>
            <person name="Jiang W."/>
        </authorList>
    </citation>
    <scope>NUCLEOTIDE SEQUENCE [LARGE SCALE GENOMIC DNA]</scope>
    <source>
        <strain evidence="2">AG-KIZ</strain>
        <tissue evidence="2">Muscle</tissue>
    </source>
</reference>
<evidence type="ECO:0000256" key="1">
    <source>
        <dbReference type="SAM" id="MobiDB-lite"/>
    </source>
</evidence>
<gene>
    <name evidence="2" type="ORF">DPX16_3769</name>
</gene>
<dbReference type="EMBL" id="RJVU01056986">
    <property type="protein sequence ID" value="ROK38581.1"/>
    <property type="molecule type" value="Genomic_DNA"/>
</dbReference>